<reference evidence="11 12" key="1">
    <citation type="journal article" date="2018" name="Mol. Biol. Evol.">
        <title>Broad Genomic Sampling Reveals a Smut Pathogenic Ancestry of the Fungal Clade Ustilaginomycotina.</title>
        <authorList>
            <person name="Kijpornyongpan T."/>
            <person name="Mondo S.J."/>
            <person name="Barry K."/>
            <person name="Sandor L."/>
            <person name="Lee J."/>
            <person name="Lipzen A."/>
            <person name="Pangilinan J."/>
            <person name="LaButti K."/>
            <person name="Hainaut M."/>
            <person name="Henrissat B."/>
            <person name="Grigoriev I.V."/>
            <person name="Spatafora J.W."/>
            <person name="Aime M.C."/>
        </authorList>
    </citation>
    <scope>NUCLEOTIDE SEQUENCE [LARGE SCALE GENOMIC DNA]</scope>
    <source>
        <strain evidence="11 12">MCA 4198</strain>
    </source>
</reference>
<feature type="compositionally biased region" description="Pro residues" evidence="10">
    <location>
        <begin position="604"/>
        <end position="615"/>
    </location>
</feature>
<feature type="compositionally biased region" description="Polar residues" evidence="10">
    <location>
        <begin position="13"/>
        <end position="22"/>
    </location>
</feature>
<proteinExistence type="predicted"/>
<gene>
    <name evidence="11" type="ORF">FA10DRAFT_265430</name>
</gene>
<feature type="compositionally biased region" description="Pro residues" evidence="10">
    <location>
        <begin position="570"/>
        <end position="579"/>
    </location>
</feature>
<dbReference type="GO" id="GO:0005847">
    <property type="term" value="C:mRNA cleavage and polyadenylation specificity factor complex"/>
    <property type="evidence" value="ECO:0007669"/>
    <property type="project" value="TreeGrafter"/>
</dbReference>
<dbReference type="FunFam" id="2.130.10.10:FF:000069">
    <property type="entry name" value="WD repeat domain 33"/>
    <property type="match status" value="1"/>
</dbReference>
<sequence length="718" mass="78201">MDADDKDQVWKAASTSKLSTHKGQGEVGVEPAREDERPQEGPSASARKRRFQPIRHLYEPPTAPAVDAKLEEEAAAQNIAQQAGFEGRRVRKFLQRRTVDWNEEYNRWSLARRLQTCARADKVVRPGASHVVELLPAAAYRNSAQAVTTNLVHTSTNKIRCPVNVVRWTPEGRRLLTGSSSGEFTLWNGLTYNFETILQAHDHAIRSILYTKSGTWVLSADQGGIIKYFQSNMNNLKVLPAHREAVRDLSFSPDDARFVSASDDSTLKIWAFDEAREEKTLKGHGWDVKCVDWHPFKGLLVSGSKDNLVKFWDPRSGGNLTTYHGHKGTVQSVKWSKDGNLVATASRDQVIKLYDIRSMRELHTLKGHPVDVCSLDWHPHHRDLLVSGGSEGSIMFWSLRASDPTVPVHSMPTAHESNVWTLSWHPLGHVMASGSNDHATRFWERARPEDGRQGEGGSRDEAKQERYKAAARGGAGEDWDEDTSFIPGLGNAARRQPTQAQSNANGGGGGFAAEHANGAFNPRSADSDEFALPGMGGAARMGAQVQQQQQQPSMGMGMGTGMGMGRPSGIPGPPPPRPPSQGYVGGGAAPPAAAGMGRGAYGAGPPPGPPPPPPAVNTAAGPGAGGGWGAAAVPPMAGRGYNTPPQQFQQQQQQGFNYQQQQPYSQGQPPYQAGRGYQQQPQGYQQPNYPPALPPPEQQQHQQGYQQHQQQPQWGGNY</sequence>
<evidence type="ECO:0000256" key="1">
    <source>
        <dbReference type="ARBA" id="ARBA00004123"/>
    </source>
</evidence>
<feature type="repeat" description="WD" evidence="8">
    <location>
        <begin position="163"/>
        <end position="188"/>
    </location>
</feature>
<dbReference type="EMBL" id="KZ819635">
    <property type="protein sequence ID" value="PWN91582.1"/>
    <property type="molecule type" value="Genomic_DNA"/>
</dbReference>
<feature type="compositionally biased region" description="Low complexity" evidence="10">
    <location>
        <begin position="630"/>
        <end position="687"/>
    </location>
</feature>
<comment type="function">
    <text evidence="6">Required for 3'-end cleavage and polyadenylation of pre-mRNAs. Also involved in chromosome segregation where it has a role in chromosome attachment to the mitotic spindle.</text>
</comment>
<dbReference type="AlphaFoldDB" id="A0A316YR27"/>
<dbReference type="GeneID" id="37042972"/>
<accession>A0A316YR27</accession>
<dbReference type="InterPro" id="IPR015943">
    <property type="entry name" value="WD40/YVTN_repeat-like_dom_sf"/>
</dbReference>
<feature type="region of interest" description="Disordered" evidence="10">
    <location>
        <begin position="547"/>
        <end position="718"/>
    </location>
</feature>
<evidence type="ECO:0000256" key="10">
    <source>
        <dbReference type="SAM" id="MobiDB-lite"/>
    </source>
</evidence>
<dbReference type="PROSITE" id="PS50082">
    <property type="entry name" value="WD_REPEATS_2"/>
    <property type="match status" value="6"/>
</dbReference>
<dbReference type="Pfam" id="PF00400">
    <property type="entry name" value="WD40"/>
    <property type="match status" value="5"/>
</dbReference>
<feature type="compositionally biased region" description="Low complexity" evidence="10">
    <location>
        <begin position="512"/>
        <end position="521"/>
    </location>
</feature>
<evidence type="ECO:0000256" key="9">
    <source>
        <dbReference type="RuleBase" id="RU369034"/>
    </source>
</evidence>
<feature type="region of interest" description="Disordered" evidence="10">
    <location>
        <begin position="1"/>
        <end position="51"/>
    </location>
</feature>
<feature type="compositionally biased region" description="Basic and acidic residues" evidence="10">
    <location>
        <begin position="445"/>
        <end position="468"/>
    </location>
</feature>
<dbReference type="InParanoid" id="A0A316YR27"/>
<evidence type="ECO:0000313" key="12">
    <source>
        <dbReference type="Proteomes" id="UP000245768"/>
    </source>
</evidence>
<dbReference type="PROSITE" id="PS50294">
    <property type="entry name" value="WD_REPEATS_REGION"/>
    <property type="match status" value="5"/>
</dbReference>
<dbReference type="CDD" id="cd00200">
    <property type="entry name" value="WD40"/>
    <property type="match status" value="1"/>
</dbReference>
<dbReference type="FunCoup" id="A0A316YR27">
    <property type="interactions" value="124"/>
</dbReference>
<dbReference type="InterPro" id="IPR045245">
    <property type="entry name" value="Pfs2-like"/>
</dbReference>
<dbReference type="InterPro" id="IPR036322">
    <property type="entry name" value="WD40_repeat_dom_sf"/>
</dbReference>
<name>A0A316YR27_9BASI</name>
<feature type="compositionally biased region" description="Low complexity" evidence="10">
    <location>
        <begin position="698"/>
        <end position="718"/>
    </location>
</feature>
<evidence type="ECO:0000256" key="2">
    <source>
        <dbReference type="ARBA" id="ARBA00022574"/>
    </source>
</evidence>
<dbReference type="STRING" id="215250.A0A316YR27"/>
<evidence type="ECO:0000256" key="3">
    <source>
        <dbReference type="ARBA" id="ARBA00022664"/>
    </source>
</evidence>
<protein>
    <recommendedName>
        <fullName evidence="7 9">Polyadenylation factor subunit 2</fullName>
    </recommendedName>
</protein>
<keyword evidence="5 9" id="KW-0539">Nucleus</keyword>
<dbReference type="PRINTS" id="PR00320">
    <property type="entry name" value="GPROTEINBRPT"/>
</dbReference>
<evidence type="ECO:0000256" key="7">
    <source>
        <dbReference type="ARBA" id="ARBA00026154"/>
    </source>
</evidence>
<feature type="repeat" description="WD" evidence="8">
    <location>
        <begin position="239"/>
        <end position="280"/>
    </location>
</feature>
<dbReference type="PANTHER" id="PTHR22836">
    <property type="entry name" value="WD40 REPEAT PROTEIN"/>
    <property type="match status" value="1"/>
</dbReference>
<keyword evidence="12" id="KW-1185">Reference proteome</keyword>
<evidence type="ECO:0000256" key="6">
    <source>
        <dbReference type="ARBA" id="ARBA00025498"/>
    </source>
</evidence>
<feature type="repeat" description="WD" evidence="8">
    <location>
        <begin position="412"/>
        <end position="444"/>
    </location>
</feature>
<keyword evidence="3 9" id="KW-0507">mRNA processing</keyword>
<evidence type="ECO:0000256" key="5">
    <source>
        <dbReference type="ARBA" id="ARBA00023242"/>
    </source>
</evidence>
<dbReference type="RefSeq" id="XP_025378780.1">
    <property type="nucleotide sequence ID" value="XM_025521056.1"/>
</dbReference>
<feature type="repeat" description="WD" evidence="8">
    <location>
        <begin position="365"/>
        <end position="407"/>
    </location>
</feature>
<evidence type="ECO:0000256" key="4">
    <source>
        <dbReference type="ARBA" id="ARBA00022737"/>
    </source>
</evidence>
<dbReference type="SMART" id="SM00320">
    <property type="entry name" value="WD40"/>
    <property type="match status" value="7"/>
</dbReference>
<evidence type="ECO:0000256" key="8">
    <source>
        <dbReference type="PROSITE-ProRule" id="PRU00221"/>
    </source>
</evidence>
<dbReference type="SUPFAM" id="SSF50978">
    <property type="entry name" value="WD40 repeat-like"/>
    <property type="match status" value="1"/>
</dbReference>
<feature type="region of interest" description="Disordered" evidence="10">
    <location>
        <begin position="445"/>
        <end position="530"/>
    </location>
</feature>
<feature type="compositionally biased region" description="Pro residues" evidence="10">
    <location>
        <begin position="688"/>
        <end position="697"/>
    </location>
</feature>
<evidence type="ECO:0000313" key="11">
    <source>
        <dbReference type="EMBL" id="PWN91582.1"/>
    </source>
</evidence>
<keyword evidence="4" id="KW-0677">Repeat</keyword>
<dbReference type="Proteomes" id="UP000245768">
    <property type="component" value="Unassembled WGS sequence"/>
</dbReference>
<dbReference type="PANTHER" id="PTHR22836:SF0">
    <property type="entry name" value="PRE-MRNA 3' END PROCESSING PROTEIN WDR33"/>
    <property type="match status" value="1"/>
</dbReference>
<dbReference type="Gene3D" id="2.130.10.10">
    <property type="entry name" value="YVTN repeat-like/Quinoprotein amine dehydrogenase"/>
    <property type="match status" value="2"/>
</dbReference>
<dbReference type="InterPro" id="IPR020472">
    <property type="entry name" value="WD40_PAC1"/>
</dbReference>
<keyword evidence="2 8" id="KW-0853">WD repeat</keyword>
<feature type="repeat" description="WD" evidence="8">
    <location>
        <begin position="323"/>
        <end position="364"/>
    </location>
</feature>
<comment type="subcellular location">
    <subcellularLocation>
        <location evidence="1 9">Nucleus</location>
    </subcellularLocation>
</comment>
<feature type="repeat" description="WD" evidence="8">
    <location>
        <begin position="281"/>
        <end position="322"/>
    </location>
</feature>
<dbReference type="InterPro" id="IPR001680">
    <property type="entry name" value="WD40_rpt"/>
</dbReference>
<organism evidence="11 12">
    <name type="scientific">Acaromyces ingoldii</name>
    <dbReference type="NCBI Taxonomy" id="215250"/>
    <lineage>
        <taxon>Eukaryota</taxon>
        <taxon>Fungi</taxon>
        <taxon>Dikarya</taxon>
        <taxon>Basidiomycota</taxon>
        <taxon>Ustilaginomycotina</taxon>
        <taxon>Exobasidiomycetes</taxon>
        <taxon>Exobasidiales</taxon>
        <taxon>Cryptobasidiaceae</taxon>
        <taxon>Acaromyces</taxon>
    </lineage>
</organism>
<dbReference type="GO" id="GO:0031124">
    <property type="term" value="P:mRNA 3'-end processing"/>
    <property type="evidence" value="ECO:0007669"/>
    <property type="project" value="UniProtKB-UniRule"/>
</dbReference>
<feature type="compositionally biased region" description="Gly residues" evidence="10">
    <location>
        <begin position="556"/>
        <end position="566"/>
    </location>
</feature>
<dbReference type="OrthoDB" id="16717at2759"/>